<dbReference type="InterPro" id="IPR029058">
    <property type="entry name" value="AB_hydrolase_fold"/>
</dbReference>
<reference evidence="1" key="2">
    <citation type="submission" date="2020-09" db="EMBL/GenBank/DDBJ databases">
        <authorList>
            <person name="Sun Q."/>
            <person name="Zhou Y."/>
        </authorList>
    </citation>
    <scope>NUCLEOTIDE SEQUENCE</scope>
    <source>
        <strain evidence="1">CGMCC 1.15082</strain>
    </source>
</reference>
<dbReference type="RefSeq" id="WP_188825129.1">
    <property type="nucleotide sequence ID" value="NZ_BMHH01000013.1"/>
</dbReference>
<gene>
    <name evidence="1" type="ORF">GCM10011491_31360</name>
</gene>
<accession>A0A916SJM2</accession>
<dbReference type="GO" id="GO:0016787">
    <property type="term" value="F:hydrolase activity"/>
    <property type="evidence" value="ECO:0007669"/>
    <property type="project" value="InterPro"/>
</dbReference>
<comment type="caution">
    <text evidence="1">The sequence shown here is derived from an EMBL/GenBank/DDBJ whole genome shotgun (WGS) entry which is preliminary data.</text>
</comment>
<evidence type="ECO:0000313" key="1">
    <source>
        <dbReference type="EMBL" id="GGB00927.1"/>
    </source>
</evidence>
<dbReference type="InterPro" id="IPR010662">
    <property type="entry name" value="RBBP9/YdeN"/>
</dbReference>
<dbReference type="SUPFAM" id="SSF53474">
    <property type="entry name" value="alpha/beta-Hydrolases"/>
    <property type="match status" value="1"/>
</dbReference>
<name>A0A916SJM2_9HYPH</name>
<evidence type="ECO:0000313" key="2">
    <source>
        <dbReference type="Proteomes" id="UP000646478"/>
    </source>
</evidence>
<protein>
    <submittedName>
        <fullName evidence="1">Esterase</fullName>
    </submittedName>
</protein>
<keyword evidence="2" id="KW-1185">Reference proteome</keyword>
<sequence>MTTTLIIPGYRGSEAGHWQREWLLDDPTAKVVEQEDWENPVLSDWLHVLEAHLTEHPRAILVAHSLGSVLLAHLANRPSAAHVAGALLVAPADTERMTRQDRKFASFAPIPREAFPFPSIVVASRNDQYMSYAKAKALSDVWGSGFVDLGYAGHINPASGFGYWPEGAILTSSFRQPALVAAE</sequence>
<dbReference type="AlphaFoldDB" id="A0A916SJM2"/>
<dbReference type="EMBL" id="BMHH01000013">
    <property type="protein sequence ID" value="GGB00927.1"/>
    <property type="molecule type" value="Genomic_DNA"/>
</dbReference>
<dbReference type="Proteomes" id="UP000646478">
    <property type="component" value="Unassembled WGS sequence"/>
</dbReference>
<organism evidence="1 2">
    <name type="scientific">Brucella endophytica</name>
    <dbReference type="NCBI Taxonomy" id="1963359"/>
    <lineage>
        <taxon>Bacteria</taxon>
        <taxon>Pseudomonadati</taxon>
        <taxon>Pseudomonadota</taxon>
        <taxon>Alphaproteobacteria</taxon>
        <taxon>Hyphomicrobiales</taxon>
        <taxon>Brucellaceae</taxon>
        <taxon>Brucella/Ochrobactrum group</taxon>
        <taxon>Brucella</taxon>
    </lineage>
</organism>
<proteinExistence type="predicted"/>
<dbReference type="Pfam" id="PF06821">
    <property type="entry name" value="Ser_hydrolase"/>
    <property type="match status" value="1"/>
</dbReference>
<reference evidence="1" key="1">
    <citation type="journal article" date="2014" name="Int. J. Syst. Evol. Microbiol.">
        <title>Complete genome sequence of Corynebacterium casei LMG S-19264T (=DSM 44701T), isolated from a smear-ripened cheese.</title>
        <authorList>
            <consortium name="US DOE Joint Genome Institute (JGI-PGF)"/>
            <person name="Walter F."/>
            <person name="Albersmeier A."/>
            <person name="Kalinowski J."/>
            <person name="Ruckert C."/>
        </authorList>
    </citation>
    <scope>NUCLEOTIDE SEQUENCE</scope>
    <source>
        <strain evidence="1">CGMCC 1.15082</strain>
    </source>
</reference>
<dbReference type="Gene3D" id="3.40.50.1820">
    <property type="entry name" value="alpha/beta hydrolase"/>
    <property type="match status" value="1"/>
</dbReference>